<evidence type="ECO:0000256" key="4">
    <source>
        <dbReference type="ARBA" id="ARBA00039977"/>
    </source>
</evidence>
<dbReference type="AlphaFoldDB" id="A0A8H5HI31"/>
<dbReference type="EMBL" id="JAACJP010000006">
    <property type="protein sequence ID" value="KAF5383757.1"/>
    <property type="molecule type" value="Genomic_DNA"/>
</dbReference>
<dbReference type="PANTHER" id="PTHR12059">
    <property type="entry name" value="RIBOSOMAL PROTEIN L23-RELATED"/>
    <property type="match status" value="1"/>
</dbReference>
<organism evidence="6 7">
    <name type="scientific">Tricholomella constricta</name>
    <dbReference type="NCBI Taxonomy" id="117010"/>
    <lineage>
        <taxon>Eukaryota</taxon>
        <taxon>Fungi</taxon>
        <taxon>Dikarya</taxon>
        <taxon>Basidiomycota</taxon>
        <taxon>Agaricomycotina</taxon>
        <taxon>Agaricomycetes</taxon>
        <taxon>Agaricomycetidae</taxon>
        <taxon>Agaricales</taxon>
        <taxon>Tricholomatineae</taxon>
        <taxon>Lyophyllaceae</taxon>
        <taxon>Tricholomella</taxon>
    </lineage>
</organism>
<dbReference type="Gene3D" id="3.30.70.330">
    <property type="match status" value="1"/>
</dbReference>
<dbReference type="Proteomes" id="UP000565441">
    <property type="component" value="Unassembled WGS sequence"/>
</dbReference>
<proteinExistence type="inferred from homology"/>
<keyword evidence="3" id="KW-0687">Ribonucleoprotein</keyword>
<keyword evidence="2" id="KW-0689">Ribosomal protein</keyword>
<sequence>MQSLVLRRLYSTKPPVGLPEAARIARTTSTPLAVRLRRRKKFGPTAVGVSDSTPEGLTPTELARYKRLRATGQLKVIEGEQVTEAQWLERLDERRSRVRGLKTVERNGVEETEVVGRRVYLPNIILRLVRNNTLEGEPYNPYEATFRIPKSVTKTDLRSYLLAVYGVQTTYIRTDNYISPLFPRLGNKRKAFKTYKRAVVGLVDPFYYPRRIEDMPTAEREEREKWIEDTYQIQATRSLQKYELLRMTKGQAKGWKFKEPLATKRSHILRLVAERREKREGLIIDQAREWQEMRERGESITLGKLKSSSDKSITPPTPEQSSVPATAN</sequence>
<evidence type="ECO:0000256" key="5">
    <source>
        <dbReference type="SAM" id="MobiDB-lite"/>
    </source>
</evidence>
<evidence type="ECO:0000256" key="3">
    <source>
        <dbReference type="ARBA" id="ARBA00023274"/>
    </source>
</evidence>
<keyword evidence="7" id="KW-1185">Reference proteome</keyword>
<evidence type="ECO:0000256" key="1">
    <source>
        <dbReference type="ARBA" id="ARBA00006700"/>
    </source>
</evidence>
<dbReference type="InterPro" id="IPR012678">
    <property type="entry name" value="Ribosomal_uL23/eL15/eS24_sf"/>
</dbReference>
<comment type="caution">
    <text evidence="6">The sequence shown here is derived from an EMBL/GenBank/DDBJ whole genome shotgun (WGS) entry which is preliminary data.</text>
</comment>
<dbReference type="SUPFAM" id="SSF54189">
    <property type="entry name" value="Ribosomal proteins S24e, L23 and L15e"/>
    <property type="match status" value="1"/>
</dbReference>
<dbReference type="InterPro" id="IPR012677">
    <property type="entry name" value="Nucleotide-bd_a/b_plait_sf"/>
</dbReference>
<accession>A0A8H5HI31</accession>
<dbReference type="GO" id="GO:0032543">
    <property type="term" value="P:mitochondrial translation"/>
    <property type="evidence" value="ECO:0007669"/>
    <property type="project" value="TreeGrafter"/>
</dbReference>
<dbReference type="PANTHER" id="PTHR12059:SF5">
    <property type="entry name" value="LARGE RIBOSOMAL SUBUNIT PROTEIN UL23M"/>
    <property type="match status" value="1"/>
</dbReference>
<comment type="similarity">
    <text evidence="1">Belongs to the universal ribosomal protein uL23 family.</text>
</comment>
<feature type="region of interest" description="Disordered" evidence="5">
    <location>
        <begin position="295"/>
        <end position="328"/>
    </location>
</feature>
<evidence type="ECO:0000313" key="7">
    <source>
        <dbReference type="Proteomes" id="UP000565441"/>
    </source>
</evidence>
<protein>
    <recommendedName>
        <fullName evidence="4">Large ribosomal subunit protein uL23m</fullName>
    </recommendedName>
</protein>
<name>A0A8H5HI31_9AGAR</name>
<evidence type="ECO:0000313" key="6">
    <source>
        <dbReference type="EMBL" id="KAF5383757.1"/>
    </source>
</evidence>
<dbReference type="InterPro" id="IPR013025">
    <property type="entry name" value="Ribosomal_uL23-like"/>
</dbReference>
<gene>
    <name evidence="6" type="ORF">D9615_003504</name>
</gene>
<dbReference type="GO" id="GO:0005762">
    <property type="term" value="C:mitochondrial large ribosomal subunit"/>
    <property type="evidence" value="ECO:0007669"/>
    <property type="project" value="TreeGrafter"/>
</dbReference>
<dbReference type="GO" id="GO:0003735">
    <property type="term" value="F:structural constituent of ribosome"/>
    <property type="evidence" value="ECO:0007669"/>
    <property type="project" value="InterPro"/>
</dbReference>
<reference evidence="6 7" key="1">
    <citation type="journal article" date="2020" name="ISME J.">
        <title>Uncovering the hidden diversity of litter-decomposition mechanisms in mushroom-forming fungi.</title>
        <authorList>
            <person name="Floudas D."/>
            <person name="Bentzer J."/>
            <person name="Ahren D."/>
            <person name="Johansson T."/>
            <person name="Persson P."/>
            <person name="Tunlid A."/>
        </authorList>
    </citation>
    <scope>NUCLEOTIDE SEQUENCE [LARGE SCALE GENOMIC DNA]</scope>
    <source>
        <strain evidence="6 7">CBS 661.87</strain>
    </source>
</reference>
<dbReference type="OrthoDB" id="275582at2759"/>
<evidence type="ECO:0000256" key="2">
    <source>
        <dbReference type="ARBA" id="ARBA00022980"/>
    </source>
</evidence>
<feature type="compositionally biased region" description="Polar residues" evidence="5">
    <location>
        <begin position="310"/>
        <end position="328"/>
    </location>
</feature>